<dbReference type="Proteomes" id="UP000231638">
    <property type="component" value="Unassembled WGS sequence"/>
</dbReference>
<evidence type="ECO:0000313" key="11">
    <source>
        <dbReference type="EMBL" id="DAB37200.1"/>
    </source>
</evidence>
<dbReference type="InterPro" id="IPR029151">
    <property type="entry name" value="Sensor-like_sf"/>
</dbReference>
<feature type="transmembrane region" description="Helical" evidence="8">
    <location>
        <begin position="35"/>
        <end position="56"/>
    </location>
</feature>
<dbReference type="SMART" id="SM00091">
    <property type="entry name" value="PAS"/>
    <property type="match status" value="1"/>
</dbReference>
<keyword evidence="7" id="KW-0902">Two-component regulatory system</keyword>
<feature type="transmembrane region" description="Helical" evidence="8">
    <location>
        <begin position="358"/>
        <end position="377"/>
    </location>
</feature>
<dbReference type="SUPFAM" id="SSF55785">
    <property type="entry name" value="PYP-like sensor domain (PAS domain)"/>
    <property type="match status" value="1"/>
</dbReference>
<dbReference type="GO" id="GO:0016301">
    <property type="term" value="F:kinase activity"/>
    <property type="evidence" value="ECO:0007669"/>
    <property type="project" value="UniProtKB-KW"/>
</dbReference>
<evidence type="ECO:0000259" key="9">
    <source>
        <dbReference type="PROSITE" id="PS50112"/>
    </source>
</evidence>
<dbReference type="InterPro" id="IPR029787">
    <property type="entry name" value="Nucleotide_cyclase"/>
</dbReference>
<feature type="domain" description="GGDEF" evidence="10">
    <location>
        <begin position="544"/>
        <end position="680"/>
    </location>
</feature>
<evidence type="ECO:0000256" key="1">
    <source>
        <dbReference type="ARBA" id="ARBA00004370"/>
    </source>
</evidence>
<evidence type="ECO:0000256" key="6">
    <source>
        <dbReference type="ARBA" id="ARBA00022840"/>
    </source>
</evidence>
<dbReference type="Gene3D" id="3.30.70.270">
    <property type="match status" value="1"/>
</dbReference>
<keyword evidence="8" id="KW-0472">Membrane</keyword>
<dbReference type="InterPro" id="IPR029150">
    <property type="entry name" value="dCache_3"/>
</dbReference>
<keyword evidence="5" id="KW-0418">Kinase</keyword>
<evidence type="ECO:0000256" key="4">
    <source>
        <dbReference type="ARBA" id="ARBA00022741"/>
    </source>
</evidence>
<evidence type="ECO:0000256" key="2">
    <source>
        <dbReference type="ARBA" id="ARBA00022553"/>
    </source>
</evidence>
<organism evidence="11 12">
    <name type="scientific">Sulfurospirillum cavolei</name>
    <dbReference type="NCBI Taxonomy" id="366522"/>
    <lineage>
        <taxon>Bacteria</taxon>
        <taxon>Pseudomonadati</taxon>
        <taxon>Campylobacterota</taxon>
        <taxon>Epsilonproteobacteria</taxon>
        <taxon>Campylobacterales</taxon>
        <taxon>Sulfurospirillaceae</taxon>
        <taxon>Sulfurospirillum</taxon>
    </lineage>
</organism>
<accession>A0A2D3WDP5</accession>
<feature type="domain" description="PAS" evidence="9">
    <location>
        <begin position="386"/>
        <end position="458"/>
    </location>
</feature>
<dbReference type="PROSITE" id="PS50112">
    <property type="entry name" value="PAS"/>
    <property type="match status" value="1"/>
</dbReference>
<evidence type="ECO:0008006" key="13">
    <source>
        <dbReference type="Google" id="ProtNLM"/>
    </source>
</evidence>
<name>A0A2D3WDP5_9BACT</name>
<gene>
    <name evidence="11" type="ORF">CFH80_00895</name>
</gene>
<dbReference type="Pfam" id="PF00990">
    <property type="entry name" value="GGDEF"/>
    <property type="match status" value="1"/>
</dbReference>
<dbReference type="GO" id="GO:0016020">
    <property type="term" value="C:membrane"/>
    <property type="evidence" value="ECO:0007669"/>
    <property type="project" value="UniProtKB-SubCell"/>
</dbReference>
<keyword evidence="3" id="KW-0808">Transferase</keyword>
<dbReference type="NCBIfam" id="TIGR00254">
    <property type="entry name" value="GGDEF"/>
    <property type="match status" value="1"/>
</dbReference>
<keyword evidence="6" id="KW-0067">ATP-binding</keyword>
<keyword evidence="8" id="KW-0812">Transmembrane</keyword>
<dbReference type="GO" id="GO:0000160">
    <property type="term" value="P:phosphorelay signal transduction system"/>
    <property type="evidence" value="ECO:0007669"/>
    <property type="project" value="UniProtKB-KW"/>
</dbReference>
<dbReference type="InterPro" id="IPR000160">
    <property type="entry name" value="GGDEF_dom"/>
</dbReference>
<dbReference type="NCBIfam" id="TIGR00229">
    <property type="entry name" value="sensory_box"/>
    <property type="match status" value="1"/>
</dbReference>
<dbReference type="PANTHER" id="PTHR44757">
    <property type="entry name" value="DIGUANYLATE CYCLASE DGCP"/>
    <property type="match status" value="1"/>
</dbReference>
<dbReference type="Pfam" id="PF13426">
    <property type="entry name" value="PAS_9"/>
    <property type="match status" value="1"/>
</dbReference>
<dbReference type="SUPFAM" id="SSF103190">
    <property type="entry name" value="Sensory domain-like"/>
    <property type="match status" value="1"/>
</dbReference>
<dbReference type="Gene3D" id="3.30.450.20">
    <property type="entry name" value="PAS domain"/>
    <property type="match status" value="1"/>
</dbReference>
<dbReference type="GO" id="GO:0005524">
    <property type="term" value="F:ATP binding"/>
    <property type="evidence" value="ECO:0007669"/>
    <property type="project" value="UniProtKB-KW"/>
</dbReference>
<reference evidence="11 12" key="1">
    <citation type="journal article" date="2017" name="Front. Microbiol.">
        <title>Comparative Genomic Analysis of the Class Epsilonproteobacteria and Proposed Reclassification to Epsilonbacteraeota (phyl. nov.).</title>
        <authorList>
            <person name="Waite D.W."/>
            <person name="Vanwonterghem I."/>
            <person name="Rinke C."/>
            <person name="Parks D.H."/>
            <person name="Zhang Y."/>
            <person name="Takai K."/>
            <person name="Sievert S.M."/>
            <person name="Simon J."/>
            <person name="Campbell B.J."/>
            <person name="Hanson T.E."/>
            <person name="Woyke T."/>
            <person name="Klotz M.G."/>
            <person name="Hugenholtz P."/>
        </authorList>
    </citation>
    <scope>NUCLEOTIDE SEQUENCE [LARGE SCALE GENOMIC DNA]</scope>
    <source>
        <strain evidence="11">UBA11420</strain>
    </source>
</reference>
<dbReference type="InterPro" id="IPR043128">
    <property type="entry name" value="Rev_trsase/Diguanyl_cyclase"/>
</dbReference>
<dbReference type="PROSITE" id="PS50887">
    <property type="entry name" value="GGDEF"/>
    <property type="match status" value="1"/>
</dbReference>
<comment type="caution">
    <text evidence="11">The sequence shown here is derived from an EMBL/GenBank/DDBJ whole genome shotgun (WGS) entry which is preliminary data.</text>
</comment>
<evidence type="ECO:0000256" key="7">
    <source>
        <dbReference type="ARBA" id="ARBA00023012"/>
    </source>
</evidence>
<dbReference type="SUPFAM" id="SSF55073">
    <property type="entry name" value="Nucleotide cyclase"/>
    <property type="match status" value="1"/>
</dbReference>
<evidence type="ECO:0000256" key="3">
    <source>
        <dbReference type="ARBA" id="ARBA00022679"/>
    </source>
</evidence>
<dbReference type="InterPro" id="IPR000014">
    <property type="entry name" value="PAS"/>
</dbReference>
<evidence type="ECO:0000313" key="12">
    <source>
        <dbReference type="Proteomes" id="UP000231638"/>
    </source>
</evidence>
<dbReference type="SMART" id="SM00267">
    <property type="entry name" value="GGDEF"/>
    <property type="match status" value="1"/>
</dbReference>
<dbReference type="AlphaFoldDB" id="A0A2D3WDP5"/>
<dbReference type="CDD" id="cd00130">
    <property type="entry name" value="PAS"/>
    <property type="match status" value="1"/>
</dbReference>
<dbReference type="PANTHER" id="PTHR44757:SF2">
    <property type="entry name" value="BIOFILM ARCHITECTURE MAINTENANCE PROTEIN MBAA"/>
    <property type="match status" value="1"/>
</dbReference>
<protein>
    <recommendedName>
        <fullName evidence="13">Diguanylate cyclase</fullName>
    </recommendedName>
</protein>
<dbReference type="EMBL" id="DLUG01000027">
    <property type="protein sequence ID" value="DAB37200.1"/>
    <property type="molecule type" value="Genomic_DNA"/>
</dbReference>
<evidence type="ECO:0000256" key="5">
    <source>
        <dbReference type="ARBA" id="ARBA00022777"/>
    </source>
</evidence>
<keyword evidence="4" id="KW-0547">Nucleotide-binding</keyword>
<keyword evidence="2" id="KW-0597">Phosphoprotein</keyword>
<dbReference type="Pfam" id="PF14827">
    <property type="entry name" value="dCache_3"/>
    <property type="match status" value="1"/>
</dbReference>
<dbReference type="InterPro" id="IPR035965">
    <property type="entry name" value="PAS-like_dom_sf"/>
</dbReference>
<keyword evidence="8" id="KW-1133">Transmembrane helix</keyword>
<dbReference type="STRING" id="366522.GCA_001548055_00908"/>
<dbReference type="CDD" id="cd01949">
    <property type="entry name" value="GGDEF"/>
    <property type="match status" value="1"/>
</dbReference>
<comment type="subcellular location">
    <subcellularLocation>
        <location evidence="1">Membrane</location>
    </subcellularLocation>
</comment>
<dbReference type="InterPro" id="IPR052155">
    <property type="entry name" value="Biofilm_reg_signaling"/>
</dbReference>
<evidence type="ECO:0000259" key="10">
    <source>
        <dbReference type="PROSITE" id="PS50887"/>
    </source>
</evidence>
<proteinExistence type="predicted"/>
<sequence length="680" mass="78621">MGKRDLLGRSSRSNRYLSSYAIFLRYRKHSARRELAMKQILLSFSLLGILYLLFFLNSYAVKEREIQIILDGKNQSLESSYKAVTQMYRISIENYFKYVIMQPHVIEILRRSLHASEEEKALLRGNLYRSLYPLYQQELVTHGIRQLHFHTEKGESFLRFHQPNENGDLLIDVRATIKKANEERIFVSGFEGGRIYPGFRYVYPIVDQGTFLGTVELSLSYERIVAELSKLLNAQHYLLLLNKETTTDVVFEKHQDHFVPSMISERFMIENPSISSLSDQALKSPLLIQINTLLRDNPRVQKLLAYHKSFSIPLLLEHQGYSINFYPIFTIDDRLGGYVTTYDCAPELVDIENKYIKIYLLGFLTLAIFTFGLYLFLMQRKRIVLEKIQFETIVTSTVNGVILLTNDGAIRFVNAATLKMLGYRAEEMLGADAHRLIHVHPQSLDQMPCPIIESIAHQRSYVGEELFRTAQGEHIFVHVNLTPFIQENRSVGSVMIFRNITEEKKAKETIEHLAYYDSLTELPNRKLLLDRLNYTVAMCARSHEYCGLLFIDLDNFKNLNDTLGHEYGDVLLQKVAKRLQKTLRHCDTIARFGGDEFVVLITQLGLDEHPSKEQLRRIAHKVLKEFSKPFYLIDCDYRCTASIGGTLFWDNSKTINDILKDADIAMYAVKKSGKNEINIA</sequence>
<evidence type="ECO:0000256" key="8">
    <source>
        <dbReference type="SAM" id="Phobius"/>
    </source>
</evidence>